<feature type="compositionally biased region" description="Low complexity" evidence="1">
    <location>
        <begin position="78"/>
        <end position="90"/>
    </location>
</feature>
<name>A0AAD9Z189_9LECA</name>
<comment type="caution">
    <text evidence="2">The sequence shown here is derived from an EMBL/GenBank/DDBJ whole genome shotgun (WGS) entry which is preliminary data.</text>
</comment>
<protein>
    <submittedName>
        <fullName evidence="2">Uncharacterized protein</fullName>
    </submittedName>
</protein>
<feature type="compositionally biased region" description="Basic and acidic residues" evidence="1">
    <location>
        <begin position="40"/>
        <end position="49"/>
    </location>
</feature>
<dbReference type="Proteomes" id="UP001276659">
    <property type="component" value="Unassembled WGS sequence"/>
</dbReference>
<sequence>MSGTQLSDLNGLAETPTSKQNPPSPPPSTKRWTWEYVSADDGKDRRRQTTPELDAELLLSQGRRTRKMAKVVNGGVNTPAQQTPTIPQPKAAKKRKASTPSEDSVDDDEDDDDDDVIHESVRIAKQRKIRHEESKPEQQARQTTKAKAKIARAPKRKKIHRVIKPKVKAARVPRQRKAHKDTKPNPNVVRACALARAGRIQKAKRQVRIAQSAVREIEPSVDNRQEQPDPAYEYNTEPERRHGIMLKKEFYDPFRQAFSLNFIWPNFSSDHVQNALNREREVQSTRKSTIYDMLPKDLREGMLERMAQRGPATPQNEALVNQGHDEEAQVHLSAAHTATPITEDSWEDATNHTVPNSEQLETRASSLEILGTLSQEGVAGHAPEVDMTGATTHENRDIFGPEHGENESEDEIKTNNNLILERAKRERVLIAEIEKQKSSLLANGCQAGSQEQEGKQDMAGVQLPNGHQARSQGHEVKQDMAGTHVYGSTDDDTPNSDELDSRASWGPEMDEDDDGGDSCWEREEEGDDEGGETDEEDYRSGRFVLRPQVNGF</sequence>
<evidence type="ECO:0000256" key="1">
    <source>
        <dbReference type="SAM" id="MobiDB-lite"/>
    </source>
</evidence>
<feature type="compositionally biased region" description="Acidic residues" evidence="1">
    <location>
        <begin position="508"/>
        <end position="537"/>
    </location>
</feature>
<evidence type="ECO:0000313" key="2">
    <source>
        <dbReference type="EMBL" id="KAK3169844.1"/>
    </source>
</evidence>
<feature type="compositionally biased region" description="Acidic residues" evidence="1">
    <location>
        <begin position="103"/>
        <end position="116"/>
    </location>
</feature>
<dbReference type="EMBL" id="JASNWA010000009">
    <property type="protein sequence ID" value="KAK3169844.1"/>
    <property type="molecule type" value="Genomic_DNA"/>
</dbReference>
<accession>A0AAD9Z189</accession>
<feature type="region of interest" description="Disordered" evidence="1">
    <location>
        <begin position="463"/>
        <end position="552"/>
    </location>
</feature>
<evidence type="ECO:0000313" key="3">
    <source>
        <dbReference type="Proteomes" id="UP001276659"/>
    </source>
</evidence>
<feature type="region of interest" description="Disordered" evidence="1">
    <location>
        <begin position="1"/>
        <end position="189"/>
    </location>
</feature>
<feature type="compositionally biased region" description="Basic residues" evidence="1">
    <location>
        <begin position="144"/>
        <end position="180"/>
    </location>
</feature>
<organism evidence="2 3">
    <name type="scientific">Lepraria neglecta</name>
    <dbReference type="NCBI Taxonomy" id="209136"/>
    <lineage>
        <taxon>Eukaryota</taxon>
        <taxon>Fungi</taxon>
        <taxon>Dikarya</taxon>
        <taxon>Ascomycota</taxon>
        <taxon>Pezizomycotina</taxon>
        <taxon>Lecanoromycetes</taxon>
        <taxon>OSLEUM clade</taxon>
        <taxon>Lecanoromycetidae</taxon>
        <taxon>Lecanorales</taxon>
        <taxon>Lecanorineae</taxon>
        <taxon>Stereocaulaceae</taxon>
        <taxon>Lepraria</taxon>
    </lineage>
</organism>
<proteinExistence type="predicted"/>
<gene>
    <name evidence="2" type="ORF">OEA41_009228</name>
</gene>
<dbReference type="AlphaFoldDB" id="A0AAD9Z189"/>
<keyword evidence="3" id="KW-1185">Reference proteome</keyword>
<feature type="compositionally biased region" description="Acidic residues" evidence="1">
    <location>
        <begin position="489"/>
        <end position="498"/>
    </location>
</feature>
<reference evidence="2" key="1">
    <citation type="submission" date="2022-11" db="EMBL/GenBank/DDBJ databases">
        <title>Chromosomal genome sequence assembly and mating type (MAT) locus characterization of the leprose asexual lichenized fungus Lepraria neglecta (Nyl.) Erichsen.</title>
        <authorList>
            <person name="Allen J.L."/>
            <person name="Pfeffer B."/>
        </authorList>
    </citation>
    <scope>NUCLEOTIDE SEQUENCE</scope>
    <source>
        <strain evidence="2">Allen 5258</strain>
    </source>
</reference>